<dbReference type="GO" id="GO:0006357">
    <property type="term" value="P:regulation of transcription by RNA polymerase II"/>
    <property type="evidence" value="ECO:0007669"/>
    <property type="project" value="InterPro"/>
</dbReference>
<reference evidence="8 9" key="1">
    <citation type="journal article" date="2014" name="Am. J. Bot.">
        <title>Genome assembly and annotation for red clover (Trifolium pratense; Fabaceae).</title>
        <authorList>
            <person name="Istvanek J."/>
            <person name="Jaros M."/>
            <person name="Krenek A."/>
            <person name="Repkova J."/>
        </authorList>
    </citation>
    <scope>NUCLEOTIDE SEQUENCE [LARGE SCALE GENOMIC DNA]</scope>
    <source>
        <strain evidence="9">cv. Tatra</strain>
        <tissue evidence="8">Young leaves</tissue>
    </source>
</reference>
<accession>A0A2K3P9I6</accession>
<dbReference type="GO" id="GO:0016592">
    <property type="term" value="C:mediator complex"/>
    <property type="evidence" value="ECO:0007669"/>
    <property type="project" value="InterPro"/>
</dbReference>
<dbReference type="InterPro" id="IPR019035">
    <property type="entry name" value="Mediator_Med12"/>
</dbReference>
<feature type="non-terminal residue" evidence="8">
    <location>
        <position position="324"/>
    </location>
</feature>
<evidence type="ECO:0000256" key="5">
    <source>
        <dbReference type="ARBA" id="ARBA00023242"/>
    </source>
</evidence>
<comment type="caution">
    <text evidence="8">The sequence shown here is derived from an EMBL/GenBank/DDBJ whole genome shotgun (WGS) entry which is preliminary data.</text>
</comment>
<proteinExistence type="inferred from homology"/>
<organism evidence="8 9">
    <name type="scientific">Trifolium pratense</name>
    <name type="common">Red clover</name>
    <dbReference type="NCBI Taxonomy" id="57577"/>
    <lineage>
        <taxon>Eukaryota</taxon>
        <taxon>Viridiplantae</taxon>
        <taxon>Streptophyta</taxon>
        <taxon>Embryophyta</taxon>
        <taxon>Tracheophyta</taxon>
        <taxon>Spermatophyta</taxon>
        <taxon>Magnoliopsida</taxon>
        <taxon>eudicotyledons</taxon>
        <taxon>Gunneridae</taxon>
        <taxon>Pentapetalae</taxon>
        <taxon>rosids</taxon>
        <taxon>fabids</taxon>
        <taxon>Fabales</taxon>
        <taxon>Fabaceae</taxon>
        <taxon>Papilionoideae</taxon>
        <taxon>50 kb inversion clade</taxon>
        <taxon>NPAAA clade</taxon>
        <taxon>Hologalegina</taxon>
        <taxon>IRL clade</taxon>
        <taxon>Trifolieae</taxon>
        <taxon>Trifolium</taxon>
    </lineage>
</organism>
<evidence type="ECO:0000256" key="6">
    <source>
        <dbReference type="SAM" id="MobiDB-lite"/>
    </source>
</evidence>
<feature type="compositionally biased region" description="Polar residues" evidence="6">
    <location>
        <begin position="8"/>
        <end position="32"/>
    </location>
</feature>
<dbReference type="SMART" id="SM01281">
    <property type="entry name" value="Med12"/>
    <property type="match status" value="1"/>
</dbReference>
<feature type="region of interest" description="Disordered" evidence="6">
    <location>
        <begin position="1"/>
        <end position="44"/>
    </location>
</feature>
<evidence type="ECO:0000256" key="4">
    <source>
        <dbReference type="ARBA" id="ARBA00023163"/>
    </source>
</evidence>
<dbReference type="PANTHER" id="PTHR46567">
    <property type="entry name" value="MEDIATOR OF RNA POLYMERASE II TRANSCRIPTION SUBUNIT 12"/>
    <property type="match status" value="1"/>
</dbReference>
<comment type="similarity">
    <text evidence="2">Belongs to the Mediator complex subunit 12 family.</text>
</comment>
<dbReference type="AlphaFoldDB" id="A0A2K3P9I6"/>
<keyword evidence="5" id="KW-0539">Nucleus</keyword>
<dbReference type="Proteomes" id="UP000236291">
    <property type="component" value="Unassembled WGS sequence"/>
</dbReference>
<dbReference type="PANTHER" id="PTHR46567:SF1">
    <property type="entry name" value="MEDIATOR OF RNA POLYMERASE II TRANSCRIPTION SUBUNIT 12"/>
    <property type="match status" value="1"/>
</dbReference>
<evidence type="ECO:0000313" key="8">
    <source>
        <dbReference type="EMBL" id="PNY11946.1"/>
    </source>
</evidence>
<name>A0A2K3P9I6_TRIPR</name>
<gene>
    <name evidence="8" type="ORF">L195_g008566</name>
</gene>
<dbReference type="STRING" id="57577.A0A2K3P9I6"/>
<dbReference type="GO" id="GO:0003712">
    <property type="term" value="F:transcription coregulator activity"/>
    <property type="evidence" value="ECO:0007669"/>
    <property type="project" value="InterPro"/>
</dbReference>
<evidence type="ECO:0000256" key="3">
    <source>
        <dbReference type="ARBA" id="ARBA00023015"/>
    </source>
</evidence>
<feature type="domain" description="Mediator complex subunit Med12" evidence="7">
    <location>
        <begin position="141"/>
        <end position="202"/>
    </location>
</feature>
<dbReference type="ExpressionAtlas" id="A0A2K3P9I6">
    <property type="expression patterns" value="baseline"/>
</dbReference>
<sequence length="324" mass="36653">MQRYHAGSCSSAVNSSTIGGPSSRDTGRSDSSFPAHFPVNSRRQPQLNLNPYKLKCDKEALNARLGPPDFLPQTTNCPEETLTREYLASGYRDTVEGLEEAREISLTQVPHFNKTIVLNCREAGQVYGVPLSGLQLAKTGVFPELRPCGEDFRKKWIEGLSQPHKRLRTLTDHVPHGYKRSSLLEVLIRNNVPLLRATWFVKVTYLNQVRPGSAAISSGTADKVQLSRTEIWTKDVIHYLQTLFDEFFSKNTSHSTLHNRERSPQMPYAGTLLHKSDPLSSVSGGEEPSLHFRWRYITRLLQWHHAEGLILPSLVIDWVLNQLQ</sequence>
<dbReference type="EMBL" id="ASHM01004917">
    <property type="protein sequence ID" value="PNY11946.1"/>
    <property type="molecule type" value="Genomic_DNA"/>
</dbReference>
<protein>
    <submittedName>
        <fullName evidence="8">Mediator of RNA polymerase II transcription subunit 12-like protein</fullName>
    </submittedName>
</protein>
<evidence type="ECO:0000313" key="9">
    <source>
        <dbReference type="Proteomes" id="UP000236291"/>
    </source>
</evidence>
<keyword evidence="3" id="KW-0805">Transcription regulation</keyword>
<keyword evidence="4" id="KW-0804">Transcription</keyword>
<dbReference type="Pfam" id="PF09497">
    <property type="entry name" value="Med12"/>
    <property type="match status" value="1"/>
</dbReference>
<evidence type="ECO:0000256" key="1">
    <source>
        <dbReference type="ARBA" id="ARBA00004123"/>
    </source>
</evidence>
<reference evidence="8 9" key="2">
    <citation type="journal article" date="2017" name="Front. Plant Sci.">
        <title>Gene Classification and Mining of Molecular Markers Useful in Red Clover (Trifolium pratense) Breeding.</title>
        <authorList>
            <person name="Istvanek J."/>
            <person name="Dluhosova J."/>
            <person name="Dluhos P."/>
            <person name="Patkova L."/>
            <person name="Nedelnik J."/>
            <person name="Repkova J."/>
        </authorList>
    </citation>
    <scope>NUCLEOTIDE SEQUENCE [LARGE SCALE GENOMIC DNA]</scope>
    <source>
        <strain evidence="9">cv. Tatra</strain>
        <tissue evidence="8">Young leaves</tissue>
    </source>
</reference>
<comment type="subcellular location">
    <subcellularLocation>
        <location evidence="1">Nucleus</location>
    </subcellularLocation>
</comment>
<evidence type="ECO:0000256" key="2">
    <source>
        <dbReference type="ARBA" id="ARBA00010289"/>
    </source>
</evidence>
<evidence type="ECO:0000259" key="7">
    <source>
        <dbReference type="SMART" id="SM01281"/>
    </source>
</evidence>